<dbReference type="GO" id="GO:0141166">
    <property type="term" value="P:chromosomal 5-methylcytosine DNA demethylation pathway"/>
    <property type="evidence" value="ECO:0007669"/>
    <property type="project" value="InterPro"/>
</dbReference>
<evidence type="ECO:0000313" key="1">
    <source>
        <dbReference type="EMBL" id="KAG2401868.1"/>
    </source>
</evidence>
<dbReference type="PANTHER" id="PTHR46213">
    <property type="entry name" value="TRANSCRIPTIONAL ACTIVATOR DEMETER"/>
    <property type="match status" value="1"/>
</dbReference>
<dbReference type="Proteomes" id="UP000743370">
    <property type="component" value="Unassembled WGS sequence"/>
</dbReference>
<protein>
    <submittedName>
        <fullName evidence="1">Protein ROS1-like protein</fullName>
    </submittedName>
</protein>
<organism evidence="1 2">
    <name type="scientific">Phaseolus angularis</name>
    <name type="common">Azuki bean</name>
    <name type="synonym">Vigna angularis</name>
    <dbReference type="NCBI Taxonomy" id="3914"/>
    <lineage>
        <taxon>Eukaryota</taxon>
        <taxon>Viridiplantae</taxon>
        <taxon>Streptophyta</taxon>
        <taxon>Embryophyta</taxon>
        <taxon>Tracheophyta</taxon>
        <taxon>Spermatophyta</taxon>
        <taxon>Magnoliopsida</taxon>
        <taxon>eudicotyledons</taxon>
        <taxon>Gunneridae</taxon>
        <taxon>Pentapetalae</taxon>
        <taxon>rosids</taxon>
        <taxon>fabids</taxon>
        <taxon>Fabales</taxon>
        <taxon>Fabaceae</taxon>
        <taxon>Papilionoideae</taxon>
        <taxon>50 kb inversion clade</taxon>
        <taxon>NPAAA clade</taxon>
        <taxon>indigoferoid/millettioid clade</taxon>
        <taxon>Phaseoleae</taxon>
        <taxon>Vigna</taxon>
    </lineage>
</organism>
<reference evidence="1 2" key="1">
    <citation type="submission" date="2020-05" db="EMBL/GenBank/DDBJ databases">
        <title>Vigna angularis (adzuki bean) Var. LongXiaoDou No. 4 denovo assembly.</title>
        <authorList>
            <person name="Xiang H."/>
        </authorList>
    </citation>
    <scope>NUCLEOTIDE SEQUENCE [LARGE SCALE GENOMIC DNA]</scope>
    <source>
        <tissue evidence="1">Leaf</tissue>
    </source>
</reference>
<proteinExistence type="predicted"/>
<evidence type="ECO:0000313" key="2">
    <source>
        <dbReference type="Proteomes" id="UP000743370"/>
    </source>
</evidence>
<comment type="caution">
    <text evidence="1">The sequence shown here is derived from an EMBL/GenBank/DDBJ whole genome shotgun (WGS) entry which is preliminary data.</text>
</comment>
<name>A0A8T0KS16_PHAAN</name>
<gene>
    <name evidence="1" type="ORF">HKW66_Vig0190950</name>
</gene>
<dbReference type="GO" id="GO:0019104">
    <property type="term" value="F:DNA N-glycosylase activity"/>
    <property type="evidence" value="ECO:0007669"/>
    <property type="project" value="InterPro"/>
</dbReference>
<dbReference type="AlphaFoldDB" id="A0A8T0KS16"/>
<accession>A0A8T0KS16</accession>
<dbReference type="InterPro" id="IPR044811">
    <property type="entry name" value="DME/ROS1"/>
</dbReference>
<dbReference type="GO" id="GO:0035514">
    <property type="term" value="F:DNA demethylase activity"/>
    <property type="evidence" value="ECO:0007669"/>
    <property type="project" value="InterPro"/>
</dbReference>
<dbReference type="EMBL" id="JABFOF010000003">
    <property type="protein sequence ID" value="KAG2401868.1"/>
    <property type="molecule type" value="Genomic_DNA"/>
</dbReference>
<dbReference type="PANTHER" id="PTHR46213:SF24">
    <property type="entry name" value="HHH-GPD DOMAIN-CONTAINING PROTEIN"/>
    <property type="match status" value="1"/>
</dbReference>
<sequence length="273" mass="30748">MPDICIKNIRFVEKQNSRASIGGCFATSVKTHKPKPKVELDPETERTWKLFTGKGGSKGLEGIDKEKDMWWEEERNIFRGRVDCFVARMHLIQGDRSFSKWKGSVVDSVIGVFLTQNVLEHLSSSAFMSLASRFPVQSKSSKKSYVDRNILLEEELCIVNPADTITSRGFGTLNQQNYPLAFETPHHTRELRRHSFLHKEKTKLQCMPSASRVQALCKCFCKVSYSIVKDPLAPMDKHKSSGSKGGGWSPELSQKYHAQLATLRKGSPQAVGN</sequence>